<dbReference type="EMBL" id="CP109109">
    <property type="protein sequence ID" value="WSC00046.1"/>
    <property type="molecule type" value="Genomic_DNA"/>
</dbReference>
<name>A0ACD4ZP06_9ACTN</name>
<dbReference type="Proteomes" id="UP001348369">
    <property type="component" value="Chromosome"/>
</dbReference>
<accession>A0ACD4ZP06</accession>
<organism evidence="1 2">
    <name type="scientific">Streptomyces scopuliridis</name>
    <dbReference type="NCBI Taxonomy" id="452529"/>
    <lineage>
        <taxon>Bacteria</taxon>
        <taxon>Bacillati</taxon>
        <taxon>Actinomycetota</taxon>
        <taxon>Actinomycetes</taxon>
        <taxon>Kitasatosporales</taxon>
        <taxon>Streptomycetaceae</taxon>
        <taxon>Streptomyces</taxon>
    </lineage>
</organism>
<sequence length="204" mass="21381">MPATTPRGYPYPVPTDPADVPQAMQDLASAVDTDVQTVYNGISARPSVKAVGQTVAKYNNVVSGSLRGLPFEYFDFNVGAAIAGNGFNQQQSIVTGSFYRVIPKLPGFWMAFGAASFPKTAGGVAPINTSIVLLLNDSTIVSRSGINGNTLAADGTAQLVTAGGAFCNGTTDFFNLAWTPTHTSTIPSITVNNRNLTLIRMTQG</sequence>
<evidence type="ECO:0000313" key="2">
    <source>
        <dbReference type="Proteomes" id="UP001348369"/>
    </source>
</evidence>
<proteinExistence type="predicted"/>
<evidence type="ECO:0000313" key="1">
    <source>
        <dbReference type="EMBL" id="WSC00046.1"/>
    </source>
</evidence>
<protein>
    <submittedName>
        <fullName evidence="1">Uncharacterized protein</fullName>
    </submittedName>
</protein>
<keyword evidence="2" id="KW-1185">Reference proteome</keyword>
<gene>
    <name evidence="1" type="ORF">OG835_25675</name>
</gene>
<reference evidence="1" key="1">
    <citation type="submission" date="2022-10" db="EMBL/GenBank/DDBJ databases">
        <title>The complete genomes of actinobacterial strains from the NBC collection.</title>
        <authorList>
            <person name="Joergensen T.S."/>
            <person name="Alvarez Arevalo M."/>
            <person name="Sterndorff E.B."/>
            <person name="Faurdal D."/>
            <person name="Vuksanovic O."/>
            <person name="Mourched A.-S."/>
            <person name="Charusanti P."/>
            <person name="Shaw S."/>
            <person name="Blin K."/>
            <person name="Weber T."/>
        </authorList>
    </citation>
    <scope>NUCLEOTIDE SEQUENCE</scope>
    <source>
        <strain evidence="1">NBC 01771</strain>
    </source>
</reference>